<dbReference type="Proteomes" id="UP001050691">
    <property type="component" value="Unassembled WGS sequence"/>
</dbReference>
<feature type="domain" description="DNA mismatch repair proteins mutS family" evidence="8">
    <location>
        <begin position="1291"/>
        <end position="1307"/>
    </location>
</feature>
<dbReference type="InterPro" id="IPR018609">
    <property type="entry name" value="Bud13"/>
</dbReference>
<dbReference type="InterPro" id="IPR027417">
    <property type="entry name" value="P-loop_NTPase"/>
</dbReference>
<dbReference type="SUPFAM" id="SSF48334">
    <property type="entry name" value="DNA repair protein MutS, domain III"/>
    <property type="match status" value="1"/>
</dbReference>
<feature type="compositionally biased region" description="Basic and acidic residues" evidence="7">
    <location>
        <begin position="498"/>
        <end position="513"/>
    </location>
</feature>
<feature type="compositionally biased region" description="Polar residues" evidence="7">
    <location>
        <begin position="427"/>
        <end position="462"/>
    </location>
</feature>
<dbReference type="SUPFAM" id="SSF55271">
    <property type="entry name" value="DNA repair protein MutS, domain I"/>
    <property type="match status" value="1"/>
</dbReference>
<dbReference type="GO" id="GO:0032301">
    <property type="term" value="C:MutSalpha complex"/>
    <property type="evidence" value="ECO:0007669"/>
    <property type="project" value="TreeGrafter"/>
</dbReference>
<dbReference type="InterPro" id="IPR036678">
    <property type="entry name" value="MutS_con_dom_sf"/>
</dbReference>
<keyword evidence="10" id="KW-1185">Reference proteome</keyword>
<evidence type="ECO:0000256" key="5">
    <source>
        <dbReference type="ARBA" id="ARBA00023125"/>
    </source>
</evidence>
<organism evidence="9 10">
    <name type="scientific">Clathrus columnatus</name>
    <dbReference type="NCBI Taxonomy" id="1419009"/>
    <lineage>
        <taxon>Eukaryota</taxon>
        <taxon>Fungi</taxon>
        <taxon>Dikarya</taxon>
        <taxon>Basidiomycota</taxon>
        <taxon>Agaricomycotina</taxon>
        <taxon>Agaricomycetes</taxon>
        <taxon>Phallomycetidae</taxon>
        <taxon>Phallales</taxon>
        <taxon>Clathraceae</taxon>
        <taxon>Clathrus</taxon>
    </lineage>
</organism>
<evidence type="ECO:0000256" key="7">
    <source>
        <dbReference type="SAM" id="MobiDB-lite"/>
    </source>
</evidence>
<feature type="compositionally biased region" description="Basic and acidic residues" evidence="7">
    <location>
        <begin position="538"/>
        <end position="556"/>
    </location>
</feature>
<evidence type="ECO:0000256" key="4">
    <source>
        <dbReference type="ARBA" id="ARBA00022840"/>
    </source>
</evidence>
<evidence type="ECO:0000313" key="9">
    <source>
        <dbReference type="EMBL" id="GJJ14893.1"/>
    </source>
</evidence>
<comment type="similarity">
    <text evidence="1">Belongs to the DNA mismatch repair MutS family.</text>
</comment>
<keyword evidence="2" id="KW-0547">Nucleotide-binding</keyword>
<dbReference type="InterPro" id="IPR007695">
    <property type="entry name" value="DNA_mismatch_repair_MutS-lik_N"/>
</dbReference>
<dbReference type="Pfam" id="PF00488">
    <property type="entry name" value="MutS_V"/>
    <property type="match status" value="1"/>
</dbReference>
<comment type="caution">
    <text evidence="9">The sequence shown here is derived from an EMBL/GenBank/DDBJ whole genome shotgun (WGS) entry which is preliminary data.</text>
</comment>
<feature type="compositionally biased region" description="Low complexity" evidence="7">
    <location>
        <begin position="471"/>
        <end position="480"/>
    </location>
</feature>
<protein>
    <recommendedName>
        <fullName evidence="8">DNA mismatch repair proteins mutS family domain-containing protein</fullName>
    </recommendedName>
</protein>
<gene>
    <name evidence="9" type="ORF">Clacol_009163</name>
</gene>
<evidence type="ECO:0000259" key="8">
    <source>
        <dbReference type="PROSITE" id="PS00486"/>
    </source>
</evidence>
<feature type="region of interest" description="Disordered" evidence="7">
    <location>
        <begin position="129"/>
        <end position="154"/>
    </location>
</feature>
<feature type="compositionally biased region" description="Polar residues" evidence="7">
    <location>
        <begin position="348"/>
        <end position="366"/>
    </location>
</feature>
<evidence type="ECO:0000256" key="6">
    <source>
        <dbReference type="SAM" id="Coils"/>
    </source>
</evidence>
<keyword evidence="6" id="KW-0175">Coiled coil</keyword>
<dbReference type="GO" id="GO:0140664">
    <property type="term" value="F:ATP-dependent DNA damage sensor activity"/>
    <property type="evidence" value="ECO:0007669"/>
    <property type="project" value="InterPro"/>
</dbReference>
<accession>A0AAV5AQD1</accession>
<dbReference type="Pfam" id="PF05192">
    <property type="entry name" value="MutS_III"/>
    <property type="match status" value="1"/>
</dbReference>
<dbReference type="Gene3D" id="3.30.420.110">
    <property type="entry name" value="MutS, connector domain"/>
    <property type="match status" value="1"/>
</dbReference>
<sequence length="1459" mass="163385">MQAYLAEKYLSGPKADAILARAGISKRKKKRKAGEAVVSEHGYNVQDDDGGWGAAGGDEPDEEAELVVASDRSFKKRKAGESWETIRPAANDATREDPVPADEQPVVVQTESEVPMGGLLTAEQMRKKFGPKEAEKVEKTELTEETVYRDSSGRKIDPKVARAEAARLKREQEEKEARKMEWGKGLIQREEENKRRVELEKERTRDVARYAHDKDLNEELKARERWNDPAAAFITKKSAKGPKRPTYNGPPPPPNRFGIKPGYRWDGVVVSMPTPTNHKQQLKQRTLTSFFNKSSGTPANTKTPRKAAAPNSLTPPIATGIAVTSEANGEKNENENILQQFGGLTDQELANFQSSPVKSTPPTSDPINVDMLFEVSDEETPIRKNTTKRKNIIIDSDDEPAQRDVDVRASYKGSKKSTGHAPKRLRTSSPGVDTDTPSSNAADFSSKLRASSASIHSETEVTVSVRKGRSRSASSSSSRRTSTDNDDFVIDEDEDSEADHMEQNSESELESKRQKSKYKSGGVSKPPKLKKGATVSDGLHDFHLTAAEQRTRDKKTDKIGKEEPFSFLLNIRDVRCFKDRKQPGDPDYDPTTLYIPPSAWKTFTPFEKQFWELYEDDARIGNRVFDLKLTQRVKMSMVGVPEMSFNFWAAKFLAKGYKIGRVDQAETALGAEMRRTADKGKSSGDKLVRRELNKVYTNGTLVDGDLLVDDEAGHCISVYEDSENNSYGICVLDSATSQFDLCAFTDDVCRTKLETVMRQLRPKEIVYTKGNLTVSTTRLLKTILNGTCLWTALRPSEGFKFDETLSQLREMFSEKDHMDENNGIPEAIRDMMGDSNVIVALGSMMWYLRRLNVADDILSMKNFNIYDPMKAGKGLILDGKRLFRLWLCMPLRDIKQIRARQNALQDFIDHPTLETEFSKLAKGVPDLERIVSRIHARNCKVREFLKVLEKLNKGFEGLGELADSISSDSIRGLLRTAPDLTSHIANIESMFEKPENVNVDELVPCEGKDDIYDRIQADIKELEDDLESRLAVIQKKLGVSLKFWHSAQGTKVTSSIVVLIDVYDKTHLFQEIYQVEAGTNLANKMPKSWSQTGSTKSVKRYSVPELEPLIRKLKEGREKKNAAAKEFKYRLYQEFDVDRSVWLRAVRVMAELDCLLSLAKSSVALGEPVCRPEFIEADFAFIDFEELRHPALCVKNDFIPNDVQLGNQVGRIALLTGPNMAGKSTVMRMSAAGVIMAQLGMLVPAKRARLVPLDFILTRMGAYDNMFGNASTFKVELDECCKILRDATPKSLVILDELGRGTSTYDGMAIAGAVLHHLATHTLPLSFFATHYSSLTDDFANHPNIRNMHMQTFVDDEKKELVFLYKLIDGVATGSFGTHVANLAGVPSEVVFRAEAISKDFAQKFKEKLSKKVDTGLSLTLQADFAFLWKLANGQVHPNDSTTNTTLDILRKLIKNQIM</sequence>
<feature type="compositionally biased region" description="Basic residues" evidence="7">
    <location>
        <begin position="413"/>
        <end position="426"/>
    </location>
</feature>
<evidence type="ECO:0000256" key="3">
    <source>
        <dbReference type="ARBA" id="ARBA00022763"/>
    </source>
</evidence>
<feature type="region of interest" description="Disordered" evidence="7">
    <location>
        <begin position="24"/>
        <end position="62"/>
    </location>
</feature>
<dbReference type="SMART" id="SM00533">
    <property type="entry name" value="MUTSd"/>
    <property type="match status" value="1"/>
</dbReference>
<dbReference type="InterPro" id="IPR016151">
    <property type="entry name" value="DNA_mismatch_repair_MutS_N"/>
</dbReference>
<dbReference type="SUPFAM" id="SSF52540">
    <property type="entry name" value="P-loop containing nucleoside triphosphate hydrolases"/>
    <property type="match status" value="1"/>
</dbReference>
<dbReference type="InterPro" id="IPR007696">
    <property type="entry name" value="DNA_mismatch_repair_MutS_core"/>
</dbReference>
<keyword evidence="4" id="KW-0067">ATP-binding</keyword>
<feature type="region of interest" description="Disordered" evidence="7">
    <location>
        <begin position="77"/>
        <end position="106"/>
    </location>
</feature>
<keyword evidence="5" id="KW-0238">DNA-binding</keyword>
<feature type="compositionally biased region" description="Acidic residues" evidence="7">
    <location>
        <begin position="484"/>
        <end position="497"/>
    </location>
</feature>
<dbReference type="GO" id="GO:0006298">
    <property type="term" value="P:mismatch repair"/>
    <property type="evidence" value="ECO:0007669"/>
    <property type="project" value="InterPro"/>
</dbReference>
<dbReference type="SMART" id="SM00534">
    <property type="entry name" value="MUTSac"/>
    <property type="match status" value="1"/>
</dbReference>
<dbReference type="Pfam" id="PF05188">
    <property type="entry name" value="MutS_II"/>
    <property type="match status" value="1"/>
</dbReference>
<feature type="coiled-coil region" evidence="6">
    <location>
        <begin position="1005"/>
        <end position="1032"/>
    </location>
</feature>
<feature type="region of interest" description="Disordered" evidence="7">
    <location>
        <begin position="231"/>
        <end position="556"/>
    </location>
</feature>
<dbReference type="InterPro" id="IPR036187">
    <property type="entry name" value="DNA_mismatch_repair_MutS_sf"/>
</dbReference>
<reference evidence="9" key="1">
    <citation type="submission" date="2021-10" db="EMBL/GenBank/DDBJ databases">
        <title>De novo Genome Assembly of Clathrus columnatus (Basidiomycota, Fungi) Using Illumina and Nanopore Sequence Data.</title>
        <authorList>
            <person name="Ogiso-Tanaka E."/>
            <person name="Itagaki H."/>
            <person name="Hosoya T."/>
            <person name="Hosaka K."/>
        </authorList>
    </citation>
    <scope>NUCLEOTIDE SEQUENCE</scope>
    <source>
        <strain evidence="9">MO-923</strain>
    </source>
</reference>
<dbReference type="Gene3D" id="1.10.1420.10">
    <property type="match status" value="2"/>
</dbReference>
<dbReference type="Pfam" id="PF09736">
    <property type="entry name" value="Bud13"/>
    <property type="match status" value="1"/>
</dbReference>
<dbReference type="PROSITE" id="PS00486">
    <property type="entry name" value="DNA_MISMATCH_REPAIR_2"/>
    <property type="match status" value="1"/>
</dbReference>
<dbReference type="Gene3D" id="3.40.50.300">
    <property type="entry name" value="P-loop containing nucleotide triphosphate hydrolases"/>
    <property type="match status" value="1"/>
</dbReference>
<dbReference type="PANTHER" id="PTHR11361:SF148">
    <property type="entry name" value="DNA MISMATCH REPAIR PROTEIN MSH6"/>
    <property type="match status" value="1"/>
</dbReference>
<dbReference type="SUPFAM" id="SSF53150">
    <property type="entry name" value="DNA repair protein MutS, domain II"/>
    <property type="match status" value="1"/>
</dbReference>
<evidence type="ECO:0000313" key="10">
    <source>
        <dbReference type="Proteomes" id="UP001050691"/>
    </source>
</evidence>
<evidence type="ECO:0000256" key="1">
    <source>
        <dbReference type="ARBA" id="ARBA00006271"/>
    </source>
</evidence>
<dbReference type="EMBL" id="BPWL01000010">
    <property type="protein sequence ID" value="GJJ14893.1"/>
    <property type="molecule type" value="Genomic_DNA"/>
</dbReference>
<dbReference type="PANTHER" id="PTHR11361">
    <property type="entry name" value="DNA MISMATCH REPAIR PROTEIN MUTS FAMILY MEMBER"/>
    <property type="match status" value="1"/>
</dbReference>
<name>A0AAV5AQD1_9AGAM</name>
<dbReference type="InterPro" id="IPR000432">
    <property type="entry name" value="DNA_mismatch_repair_MutS_C"/>
</dbReference>
<feature type="compositionally biased region" description="Polar residues" evidence="7">
    <location>
        <begin position="273"/>
        <end position="302"/>
    </location>
</feature>
<dbReference type="GO" id="GO:0005524">
    <property type="term" value="F:ATP binding"/>
    <property type="evidence" value="ECO:0007669"/>
    <property type="project" value="UniProtKB-UniRule"/>
</dbReference>
<dbReference type="GO" id="GO:0030983">
    <property type="term" value="F:mismatched DNA binding"/>
    <property type="evidence" value="ECO:0007669"/>
    <property type="project" value="UniProtKB-UniRule"/>
</dbReference>
<dbReference type="Gene3D" id="3.40.1170.10">
    <property type="entry name" value="DNA repair protein MutS, domain I"/>
    <property type="match status" value="1"/>
</dbReference>
<feature type="compositionally biased region" description="Basic and acidic residues" evidence="7">
    <location>
        <begin position="400"/>
        <end position="409"/>
    </location>
</feature>
<proteinExistence type="inferred from homology"/>
<dbReference type="InterPro" id="IPR045076">
    <property type="entry name" value="MutS"/>
</dbReference>
<evidence type="ECO:0000256" key="2">
    <source>
        <dbReference type="ARBA" id="ARBA00022741"/>
    </source>
</evidence>
<dbReference type="Pfam" id="PF01624">
    <property type="entry name" value="MutS_I"/>
    <property type="match status" value="1"/>
</dbReference>
<keyword evidence="3" id="KW-0227">DNA damage</keyword>
<dbReference type="InterPro" id="IPR007860">
    <property type="entry name" value="DNA_mmatch_repair_MutS_con_dom"/>
</dbReference>